<dbReference type="EMBL" id="JAVTLL010000109">
    <property type="protein sequence ID" value="MDT7847954.1"/>
    <property type="molecule type" value="Genomic_DNA"/>
</dbReference>
<feature type="non-terminal residue" evidence="2">
    <location>
        <position position="289"/>
    </location>
</feature>
<evidence type="ECO:0000313" key="3">
    <source>
        <dbReference type="Proteomes" id="UP001257948"/>
    </source>
</evidence>
<name>A0ABU3MA60_9ACTN</name>
<dbReference type="RefSeq" id="WP_314208163.1">
    <property type="nucleotide sequence ID" value="NZ_JAVTLL010000109.1"/>
</dbReference>
<feature type="domain" description="Condensation" evidence="1">
    <location>
        <begin position="19"/>
        <end position="279"/>
    </location>
</feature>
<dbReference type="PANTHER" id="PTHR45398">
    <property type="match status" value="1"/>
</dbReference>
<dbReference type="Pfam" id="PF00668">
    <property type="entry name" value="Condensation"/>
    <property type="match status" value="1"/>
</dbReference>
<feature type="non-terminal residue" evidence="2">
    <location>
        <position position="1"/>
    </location>
</feature>
<dbReference type="InterPro" id="IPR023213">
    <property type="entry name" value="CAT-like_dom_sf"/>
</dbReference>
<sequence length="289" mass="31807">TLWQNELLGDQNDPDSLFATQIGYWTEALAGLPDQLTLPTHRPRPAVMSYRGDYLTVDIDADLHRRLSDVARASGASLFMVLQAGLAGLLTRLGAGEDVPVGSPVAGRTDQALDELIGFFVNTLVLRTDTSGDPSFTELIARVRERSLAAYAHQDVPFEYLVELLNPTRTLSHHPLFQVMLALQNAPETELELPGLRAGVELGRTGTAKFDLFFSLAERRGERGEPQGITGAVEYSSDIYDAPTVQALFDRWLRLLDAAVSEPDRPPADIDILTPEEHRRAVVEFNDTA</sequence>
<evidence type="ECO:0000259" key="1">
    <source>
        <dbReference type="Pfam" id="PF00668"/>
    </source>
</evidence>
<reference evidence="3" key="1">
    <citation type="submission" date="2023-07" db="EMBL/GenBank/DDBJ databases">
        <title>Draft genome sequence of the endophytic actinobacterium Streptomyces justiciae WPN32, a potential antibiotic producer.</title>
        <authorList>
            <person name="Yasawong M."/>
            <person name="Pana W."/>
            <person name="Ganta P."/>
            <person name="Santapan N."/>
            <person name="Songngamsuk T."/>
            <person name="Phatcharaharikarn M."/>
            <person name="Kerdtoob S."/>
            <person name="Nantapong N."/>
        </authorList>
    </citation>
    <scope>NUCLEOTIDE SEQUENCE [LARGE SCALE GENOMIC DNA]</scope>
    <source>
        <strain evidence="3">WPN32</strain>
    </source>
</reference>
<organism evidence="2 3">
    <name type="scientific">Streptomyces justiciae</name>
    <dbReference type="NCBI Taxonomy" id="2780140"/>
    <lineage>
        <taxon>Bacteria</taxon>
        <taxon>Bacillati</taxon>
        <taxon>Actinomycetota</taxon>
        <taxon>Actinomycetes</taxon>
        <taxon>Kitasatosporales</taxon>
        <taxon>Streptomycetaceae</taxon>
        <taxon>Streptomyces</taxon>
    </lineage>
</organism>
<keyword evidence="3" id="KW-1185">Reference proteome</keyword>
<proteinExistence type="predicted"/>
<dbReference type="InterPro" id="IPR001242">
    <property type="entry name" value="Condensation_dom"/>
</dbReference>
<comment type="caution">
    <text evidence="2">The sequence shown here is derived from an EMBL/GenBank/DDBJ whole genome shotgun (WGS) entry which is preliminary data.</text>
</comment>
<gene>
    <name evidence="2" type="ORF">RQC66_45400</name>
</gene>
<protein>
    <submittedName>
        <fullName evidence="2">Condensation domain-containing protein</fullName>
    </submittedName>
</protein>
<accession>A0ABU3MA60</accession>
<dbReference type="Gene3D" id="3.30.559.10">
    <property type="entry name" value="Chloramphenicol acetyltransferase-like domain"/>
    <property type="match status" value="1"/>
</dbReference>
<dbReference type="Gene3D" id="3.30.559.30">
    <property type="entry name" value="Nonribosomal peptide synthetase, condensation domain"/>
    <property type="match status" value="1"/>
</dbReference>
<dbReference type="Proteomes" id="UP001257948">
    <property type="component" value="Unassembled WGS sequence"/>
</dbReference>
<dbReference type="SUPFAM" id="SSF52777">
    <property type="entry name" value="CoA-dependent acyltransferases"/>
    <property type="match status" value="1"/>
</dbReference>
<evidence type="ECO:0000313" key="2">
    <source>
        <dbReference type="EMBL" id="MDT7847954.1"/>
    </source>
</evidence>
<dbReference type="PANTHER" id="PTHR45398:SF1">
    <property type="entry name" value="ENZYME, PUTATIVE (JCVI)-RELATED"/>
    <property type="match status" value="1"/>
</dbReference>